<evidence type="ECO:0000313" key="1">
    <source>
        <dbReference type="EMBL" id="ETV87500.1"/>
    </source>
</evidence>
<gene>
    <name evidence="1" type="ORF">H257_01047</name>
</gene>
<dbReference type="AlphaFoldDB" id="W4H641"/>
<sequence>MGSRWCSSPKSYDHWHPHKSCQSCGAGFTLPGDHSFALLLIHWTGASQSTQQRFTLHMHTSIQVIRLRAMDAVHRRDAPTQMENRRVDATSKALELTAMHQLLTLTVNLVEF</sequence>
<organism evidence="1">
    <name type="scientific">Aphanomyces astaci</name>
    <name type="common">Crayfish plague agent</name>
    <dbReference type="NCBI Taxonomy" id="112090"/>
    <lineage>
        <taxon>Eukaryota</taxon>
        <taxon>Sar</taxon>
        <taxon>Stramenopiles</taxon>
        <taxon>Oomycota</taxon>
        <taxon>Saprolegniomycetes</taxon>
        <taxon>Saprolegniales</taxon>
        <taxon>Verrucalvaceae</taxon>
        <taxon>Aphanomyces</taxon>
    </lineage>
</organism>
<protein>
    <submittedName>
        <fullName evidence="1">Uncharacterized protein</fullName>
    </submittedName>
</protein>
<dbReference type="GeneID" id="20803043"/>
<proteinExistence type="predicted"/>
<dbReference type="RefSeq" id="XP_009822363.1">
    <property type="nucleotide sequence ID" value="XM_009824061.1"/>
</dbReference>
<reference evidence="1" key="1">
    <citation type="submission" date="2013-12" db="EMBL/GenBank/DDBJ databases">
        <title>The Genome Sequence of Aphanomyces astaci APO3.</title>
        <authorList>
            <consortium name="The Broad Institute Genomics Platform"/>
            <person name="Russ C."/>
            <person name="Tyler B."/>
            <person name="van West P."/>
            <person name="Dieguez-Uribeondo J."/>
            <person name="Young S.K."/>
            <person name="Zeng Q."/>
            <person name="Gargeya S."/>
            <person name="Fitzgerald M."/>
            <person name="Abouelleil A."/>
            <person name="Alvarado L."/>
            <person name="Chapman S.B."/>
            <person name="Gainer-Dewar J."/>
            <person name="Goldberg J."/>
            <person name="Griggs A."/>
            <person name="Gujja S."/>
            <person name="Hansen M."/>
            <person name="Howarth C."/>
            <person name="Imamovic A."/>
            <person name="Ireland A."/>
            <person name="Larimer J."/>
            <person name="McCowan C."/>
            <person name="Murphy C."/>
            <person name="Pearson M."/>
            <person name="Poon T.W."/>
            <person name="Priest M."/>
            <person name="Roberts A."/>
            <person name="Saif S."/>
            <person name="Shea T."/>
            <person name="Sykes S."/>
            <person name="Wortman J."/>
            <person name="Nusbaum C."/>
            <person name="Birren B."/>
        </authorList>
    </citation>
    <scope>NUCLEOTIDE SEQUENCE [LARGE SCALE GENOMIC DNA]</scope>
    <source>
        <strain evidence="1">APO3</strain>
    </source>
</reference>
<dbReference type="EMBL" id="KI913115">
    <property type="protein sequence ID" value="ETV87500.1"/>
    <property type="molecule type" value="Genomic_DNA"/>
</dbReference>
<dbReference type="VEuPathDB" id="FungiDB:H257_01047"/>
<accession>W4H641</accession>
<name>W4H641_APHAT</name>